<dbReference type="AlphaFoldDB" id="A0A6A6HRP5"/>
<organism evidence="2 3">
    <name type="scientific">Trematosphaeria pertusa</name>
    <dbReference type="NCBI Taxonomy" id="390896"/>
    <lineage>
        <taxon>Eukaryota</taxon>
        <taxon>Fungi</taxon>
        <taxon>Dikarya</taxon>
        <taxon>Ascomycota</taxon>
        <taxon>Pezizomycotina</taxon>
        <taxon>Dothideomycetes</taxon>
        <taxon>Pleosporomycetidae</taxon>
        <taxon>Pleosporales</taxon>
        <taxon>Massarineae</taxon>
        <taxon>Trematosphaeriaceae</taxon>
        <taxon>Trematosphaeria</taxon>
    </lineage>
</organism>
<evidence type="ECO:0000313" key="2">
    <source>
        <dbReference type="EMBL" id="KAF2240213.1"/>
    </source>
</evidence>
<dbReference type="GeneID" id="54574606"/>
<feature type="region of interest" description="Disordered" evidence="1">
    <location>
        <begin position="60"/>
        <end position="85"/>
    </location>
</feature>
<feature type="compositionally biased region" description="Basic and acidic residues" evidence="1">
    <location>
        <begin position="72"/>
        <end position="85"/>
    </location>
</feature>
<dbReference type="RefSeq" id="XP_033675217.1">
    <property type="nucleotide sequence ID" value="XM_033821276.1"/>
</dbReference>
<proteinExistence type="predicted"/>
<evidence type="ECO:0000313" key="3">
    <source>
        <dbReference type="Proteomes" id="UP000800094"/>
    </source>
</evidence>
<gene>
    <name evidence="2" type="ORF">BU26DRAFT_263491</name>
</gene>
<name>A0A6A6HRP5_9PLEO</name>
<accession>A0A6A6HRP5</accession>
<dbReference type="EMBL" id="ML987228">
    <property type="protein sequence ID" value="KAF2240213.1"/>
    <property type="molecule type" value="Genomic_DNA"/>
</dbReference>
<dbReference type="Proteomes" id="UP000800094">
    <property type="component" value="Unassembled WGS sequence"/>
</dbReference>
<sequence length="85" mass="9896">MRERFGIDIYLHIRRTGRQDIYTSYDDFSWPKGIKDTIVSQHYLSFLDSTDPAEANCYPLPNTMTPANFEQDTEKAEEKGQKESS</sequence>
<reference evidence="2" key="1">
    <citation type="journal article" date="2020" name="Stud. Mycol.">
        <title>101 Dothideomycetes genomes: a test case for predicting lifestyles and emergence of pathogens.</title>
        <authorList>
            <person name="Haridas S."/>
            <person name="Albert R."/>
            <person name="Binder M."/>
            <person name="Bloem J."/>
            <person name="Labutti K."/>
            <person name="Salamov A."/>
            <person name="Andreopoulos B."/>
            <person name="Baker S."/>
            <person name="Barry K."/>
            <person name="Bills G."/>
            <person name="Bluhm B."/>
            <person name="Cannon C."/>
            <person name="Castanera R."/>
            <person name="Culley D."/>
            <person name="Daum C."/>
            <person name="Ezra D."/>
            <person name="Gonzalez J."/>
            <person name="Henrissat B."/>
            <person name="Kuo A."/>
            <person name="Liang C."/>
            <person name="Lipzen A."/>
            <person name="Lutzoni F."/>
            <person name="Magnuson J."/>
            <person name="Mondo S."/>
            <person name="Nolan M."/>
            <person name="Ohm R."/>
            <person name="Pangilinan J."/>
            <person name="Park H.-J."/>
            <person name="Ramirez L."/>
            <person name="Alfaro M."/>
            <person name="Sun H."/>
            <person name="Tritt A."/>
            <person name="Yoshinaga Y."/>
            <person name="Zwiers L.-H."/>
            <person name="Turgeon B."/>
            <person name="Goodwin S."/>
            <person name="Spatafora J."/>
            <person name="Crous P."/>
            <person name="Grigoriev I."/>
        </authorList>
    </citation>
    <scope>NUCLEOTIDE SEQUENCE</scope>
    <source>
        <strain evidence="2">CBS 122368</strain>
    </source>
</reference>
<keyword evidence="3" id="KW-1185">Reference proteome</keyword>
<protein>
    <submittedName>
        <fullName evidence="2">Uncharacterized protein</fullName>
    </submittedName>
</protein>
<evidence type="ECO:0000256" key="1">
    <source>
        <dbReference type="SAM" id="MobiDB-lite"/>
    </source>
</evidence>